<dbReference type="OrthoDB" id="9776275at2"/>
<dbReference type="Gene3D" id="2.40.128.140">
    <property type="entry name" value="Outer membrane protein"/>
    <property type="match status" value="1"/>
</dbReference>
<organism evidence="2 3">
    <name type="scientific">Marinobacter zhejiangensis</name>
    <dbReference type="NCBI Taxonomy" id="488535"/>
    <lineage>
        <taxon>Bacteria</taxon>
        <taxon>Pseudomonadati</taxon>
        <taxon>Pseudomonadota</taxon>
        <taxon>Gammaproteobacteria</taxon>
        <taxon>Pseudomonadales</taxon>
        <taxon>Marinobacteraceae</taxon>
        <taxon>Marinobacter</taxon>
    </lineage>
</organism>
<dbReference type="InterPro" id="IPR018707">
    <property type="entry name" value="LpxR"/>
</dbReference>
<protein>
    <recommendedName>
        <fullName evidence="4">Lipid A deacylase LpxR family protein</fullName>
    </recommendedName>
</protein>
<gene>
    <name evidence="2" type="ORF">SAMN04487963_2076</name>
</gene>
<reference evidence="3" key="1">
    <citation type="submission" date="2016-10" db="EMBL/GenBank/DDBJ databases">
        <authorList>
            <person name="Varghese N."/>
            <person name="Submissions S."/>
        </authorList>
    </citation>
    <scope>NUCLEOTIDE SEQUENCE [LARGE SCALE GENOMIC DNA]</scope>
    <source>
        <strain evidence="3">CGMCC 1.7061</strain>
    </source>
</reference>
<accession>A0A1I4PZQ5</accession>
<sequence>MSLTRPLLLVALVLPFPVAASTLALSWDNDLLVGSDGRYTNGVRLSYVGDTHADCGQQGGSVCAIARGLDLLPGVDAATDRHTITISLEQAMITPSDITRTEPDFNDLPYAGFTNLEVGLFSAEGNSMVGYGFRLGVVGPDSLADKAQKWVHKVTGSDEPQGWDDQLGQDLVGGVWVTGTQRVLQRVSVAGIETEAGYAWSVDANNFLGNAQVGGFLRVGRNLPKNLIPDYSGFGTAGSLVGLFDGAGFGWETFVGASGQYIGYSYVVEHSGPYEVDGRDAIAELVIGGGVHWDRFATSLTLRGSTSPVRDSEKVLSYGNLSFMWAL</sequence>
<keyword evidence="1" id="KW-0732">Signal</keyword>
<evidence type="ECO:0000256" key="1">
    <source>
        <dbReference type="SAM" id="SignalP"/>
    </source>
</evidence>
<dbReference type="Proteomes" id="UP000198519">
    <property type="component" value="Unassembled WGS sequence"/>
</dbReference>
<feature type="chain" id="PRO_5011681938" description="Lipid A deacylase LpxR family protein" evidence="1">
    <location>
        <begin position="21"/>
        <end position="327"/>
    </location>
</feature>
<evidence type="ECO:0008006" key="4">
    <source>
        <dbReference type="Google" id="ProtNLM"/>
    </source>
</evidence>
<evidence type="ECO:0000313" key="2">
    <source>
        <dbReference type="EMBL" id="SFM32865.1"/>
    </source>
</evidence>
<feature type="signal peptide" evidence="1">
    <location>
        <begin position="1"/>
        <end position="20"/>
    </location>
</feature>
<dbReference type="STRING" id="488535.SAMN04487963_2076"/>
<keyword evidence="3" id="KW-1185">Reference proteome</keyword>
<dbReference type="InterPro" id="IPR037107">
    <property type="entry name" value="Put_OMP_sf"/>
</dbReference>
<dbReference type="AlphaFoldDB" id="A0A1I4PZQ5"/>
<name>A0A1I4PZQ5_9GAMM</name>
<dbReference type="Pfam" id="PF09982">
    <property type="entry name" value="LpxR"/>
    <property type="match status" value="1"/>
</dbReference>
<proteinExistence type="predicted"/>
<dbReference type="EMBL" id="FOUE01000003">
    <property type="protein sequence ID" value="SFM32865.1"/>
    <property type="molecule type" value="Genomic_DNA"/>
</dbReference>
<dbReference type="RefSeq" id="WP_092022252.1">
    <property type="nucleotide sequence ID" value="NZ_FOUE01000003.1"/>
</dbReference>
<evidence type="ECO:0000313" key="3">
    <source>
        <dbReference type="Proteomes" id="UP000198519"/>
    </source>
</evidence>